<evidence type="ECO:0000256" key="11">
    <source>
        <dbReference type="ARBA" id="ARBA00029774"/>
    </source>
</evidence>
<keyword evidence="6 13" id="KW-0808">Transferase</keyword>
<feature type="binding site" evidence="14">
    <location>
        <position position="32"/>
    </location>
    <ligand>
        <name>L-threonine</name>
        <dbReference type="ChEBI" id="CHEBI:57926"/>
    </ligand>
</feature>
<dbReference type="GO" id="GO:0008033">
    <property type="term" value="P:tRNA processing"/>
    <property type="evidence" value="ECO:0007669"/>
    <property type="project" value="UniProtKB-KW"/>
</dbReference>
<organism evidence="16 17">
    <name type="scientific">Rhodosorus marinus</name>
    <dbReference type="NCBI Taxonomy" id="101924"/>
    <lineage>
        <taxon>Eukaryota</taxon>
        <taxon>Rhodophyta</taxon>
        <taxon>Stylonematophyceae</taxon>
        <taxon>Stylonematales</taxon>
        <taxon>Stylonemataceae</taxon>
        <taxon>Rhodosorus</taxon>
    </lineage>
</organism>
<dbReference type="InterPro" id="IPR010923">
    <property type="entry name" value="T(6)A37_SUA5"/>
</dbReference>
<dbReference type="InterPro" id="IPR038385">
    <property type="entry name" value="Sua5/YwlC_C"/>
</dbReference>
<dbReference type="FunFam" id="3.90.870.10:FF:000009">
    <property type="entry name" value="Threonylcarbamoyl-AMP synthase, putative"/>
    <property type="match status" value="1"/>
</dbReference>
<evidence type="ECO:0000259" key="15">
    <source>
        <dbReference type="PROSITE" id="PS51163"/>
    </source>
</evidence>
<feature type="binding site" evidence="14">
    <location>
        <position position="59"/>
    </location>
    <ligand>
        <name>ATP</name>
        <dbReference type="ChEBI" id="CHEBI:30616"/>
    </ligand>
</feature>
<evidence type="ECO:0000256" key="13">
    <source>
        <dbReference type="PIRNR" id="PIRNR004930"/>
    </source>
</evidence>
<dbReference type="GO" id="GO:0005737">
    <property type="term" value="C:cytoplasm"/>
    <property type="evidence" value="ECO:0007669"/>
    <property type="project" value="UniProtKB-SubCell"/>
</dbReference>
<dbReference type="Pfam" id="PF01300">
    <property type="entry name" value="Sua5_yciO_yrdC"/>
    <property type="match status" value="1"/>
</dbReference>
<dbReference type="PIRSF" id="PIRSF004930">
    <property type="entry name" value="Tln_factor_SUA5"/>
    <property type="match status" value="1"/>
</dbReference>
<name>A0AAV8V1I0_9RHOD</name>
<dbReference type="GO" id="GO:0005524">
    <property type="term" value="F:ATP binding"/>
    <property type="evidence" value="ECO:0007669"/>
    <property type="project" value="UniProtKB-UniRule"/>
</dbReference>
<gene>
    <name evidence="16" type="ORF">NDN08_005394</name>
</gene>
<dbReference type="Gene3D" id="3.90.870.10">
    <property type="entry name" value="DHBP synthase"/>
    <property type="match status" value="1"/>
</dbReference>
<protein>
    <recommendedName>
        <fullName evidence="4 13">Threonylcarbamoyl-AMP synthase</fullName>
        <shortName evidence="13">TC-AMP synthase</shortName>
        <ecNumber evidence="3 13">2.7.7.87</ecNumber>
    </recommendedName>
    <alternativeName>
        <fullName evidence="11 13">L-threonylcarbamoyladenylate synthase</fullName>
    </alternativeName>
</protein>
<evidence type="ECO:0000313" key="17">
    <source>
        <dbReference type="Proteomes" id="UP001157974"/>
    </source>
</evidence>
<evidence type="ECO:0000256" key="1">
    <source>
        <dbReference type="ARBA" id="ARBA00004496"/>
    </source>
</evidence>
<sequence>MSIVLRGGSETDVALAASALRRGEVVAFPTETVYGLGADATNNDAVAMVFKAKGRPADNPLIVHMASREALDEAGFAAMSAPALLLAEKFWPGPLTLVLALSTEHPTSEISSLVTAGLDTVAVRVPKHPVASALLAATGLPIAAPSANSSGKPSPTLSSHVITDLGGKIHSVVDGGQVILGIESTVLDTTTNPPTILRPGSVTQHEIEACIGHNVRVANSNGKTDDLAAPKAPGMKYRHYAPASPVKIVYGGHREFLKELSAASVNGVSQAAVGVFAWNDTCASLESSEYGPRVTTTSAGEYGQVDVLAQRLYSALRWLDEVKKVGLILAQGVNDEDGAGLGFAVMNRLRKAALDHDR</sequence>
<dbReference type="AlphaFoldDB" id="A0AAV8V1I0"/>
<feature type="binding site" evidence="14">
    <location>
        <position position="154"/>
    </location>
    <ligand>
        <name>ATP</name>
        <dbReference type="ChEBI" id="CHEBI:30616"/>
    </ligand>
</feature>
<evidence type="ECO:0000256" key="14">
    <source>
        <dbReference type="PIRSR" id="PIRSR004930-1"/>
    </source>
</evidence>
<dbReference type="InterPro" id="IPR006070">
    <property type="entry name" value="Sua5-like_dom"/>
</dbReference>
<dbReference type="EC" id="2.7.7.87" evidence="3 13"/>
<dbReference type="InterPro" id="IPR050156">
    <property type="entry name" value="TC-AMP_synthase_SUA5"/>
</dbReference>
<dbReference type="GO" id="GO:0003725">
    <property type="term" value="F:double-stranded RNA binding"/>
    <property type="evidence" value="ECO:0007669"/>
    <property type="project" value="UniProtKB-UniRule"/>
</dbReference>
<dbReference type="PROSITE" id="PS51163">
    <property type="entry name" value="YRDC"/>
    <property type="match status" value="1"/>
</dbReference>
<dbReference type="NCBIfam" id="TIGR00057">
    <property type="entry name" value="L-threonylcarbamoyladenylate synthase"/>
    <property type="match status" value="1"/>
</dbReference>
<dbReference type="SUPFAM" id="SSF55821">
    <property type="entry name" value="YrdC/RibB"/>
    <property type="match status" value="1"/>
</dbReference>
<comment type="caution">
    <text evidence="16">The sequence shown here is derived from an EMBL/GenBank/DDBJ whole genome shotgun (WGS) entry which is preliminary data.</text>
</comment>
<evidence type="ECO:0000313" key="16">
    <source>
        <dbReference type="EMBL" id="KAJ8908689.1"/>
    </source>
</evidence>
<keyword evidence="8 13" id="KW-0548">Nucleotidyltransferase</keyword>
<feature type="binding site" evidence="14">
    <location>
        <position position="124"/>
    </location>
    <ligand>
        <name>L-threonine</name>
        <dbReference type="ChEBI" id="CHEBI:57926"/>
    </ligand>
</feature>
<dbReference type="PANTHER" id="PTHR17490:SF16">
    <property type="entry name" value="THREONYLCARBAMOYL-AMP SYNTHASE"/>
    <property type="match status" value="1"/>
</dbReference>
<evidence type="ECO:0000256" key="4">
    <source>
        <dbReference type="ARBA" id="ARBA00015492"/>
    </source>
</evidence>
<evidence type="ECO:0000256" key="2">
    <source>
        <dbReference type="ARBA" id="ARBA00007663"/>
    </source>
</evidence>
<evidence type="ECO:0000256" key="12">
    <source>
        <dbReference type="ARBA" id="ARBA00048366"/>
    </source>
</evidence>
<evidence type="ECO:0000256" key="10">
    <source>
        <dbReference type="ARBA" id="ARBA00022840"/>
    </source>
</evidence>
<feature type="binding site" evidence="14">
    <location>
        <position position="55"/>
    </location>
    <ligand>
        <name>ATP</name>
        <dbReference type="ChEBI" id="CHEBI:30616"/>
    </ligand>
</feature>
<evidence type="ECO:0000256" key="5">
    <source>
        <dbReference type="ARBA" id="ARBA00022490"/>
    </source>
</evidence>
<evidence type="ECO:0000256" key="6">
    <source>
        <dbReference type="ARBA" id="ARBA00022679"/>
    </source>
</evidence>
<dbReference type="Proteomes" id="UP001157974">
    <property type="component" value="Unassembled WGS sequence"/>
</dbReference>
<dbReference type="PANTHER" id="PTHR17490">
    <property type="entry name" value="SUA5"/>
    <property type="match status" value="1"/>
</dbReference>
<feature type="binding site" evidence="14">
    <location>
        <position position="64"/>
    </location>
    <ligand>
        <name>L-threonine</name>
        <dbReference type="ChEBI" id="CHEBI:57926"/>
    </ligand>
</feature>
<comment type="similarity">
    <text evidence="2 13">Belongs to the SUA5 family.</text>
</comment>
<dbReference type="InterPro" id="IPR017945">
    <property type="entry name" value="DHBP_synth_RibB-like_a/b_dom"/>
</dbReference>
<evidence type="ECO:0000256" key="7">
    <source>
        <dbReference type="ARBA" id="ARBA00022694"/>
    </source>
</evidence>
<evidence type="ECO:0000256" key="3">
    <source>
        <dbReference type="ARBA" id="ARBA00012584"/>
    </source>
</evidence>
<dbReference type="InterPro" id="IPR005145">
    <property type="entry name" value="Sua5_C"/>
</dbReference>
<dbReference type="Pfam" id="PF03481">
    <property type="entry name" value="Sua5_C"/>
    <property type="match status" value="1"/>
</dbReference>
<feature type="binding site" evidence="14">
    <location>
        <position position="144"/>
    </location>
    <ligand>
        <name>ATP</name>
        <dbReference type="ChEBI" id="CHEBI:30616"/>
    </ligand>
</feature>
<feature type="binding site" evidence="14">
    <location>
        <position position="198"/>
    </location>
    <ligand>
        <name>ATP</name>
        <dbReference type="ChEBI" id="CHEBI:30616"/>
    </ligand>
</feature>
<comment type="function">
    <text evidence="13">Required for the formation of a threonylcarbamoyl group on adenosine at position 37 (t(6)A37) in tRNAs that read codons beginning with adenine.</text>
</comment>
<feature type="binding site" evidence="14">
    <location>
        <position position="120"/>
    </location>
    <ligand>
        <name>ATP</name>
        <dbReference type="ChEBI" id="CHEBI:30616"/>
    </ligand>
</feature>
<feature type="binding site" evidence="14">
    <location>
        <position position="184"/>
    </location>
    <ligand>
        <name>L-threonine</name>
        <dbReference type="ChEBI" id="CHEBI:57926"/>
    </ligand>
</feature>
<feature type="binding site" evidence="14">
    <location>
        <position position="146"/>
    </location>
    <ligand>
        <name>ATP</name>
        <dbReference type="ChEBI" id="CHEBI:30616"/>
    </ligand>
</feature>
<keyword evidence="7 13" id="KW-0819">tRNA processing</keyword>
<proteinExistence type="inferred from homology"/>
<comment type="subcellular location">
    <subcellularLocation>
        <location evidence="1 13">Cytoplasm</location>
    </subcellularLocation>
</comment>
<keyword evidence="17" id="KW-1185">Reference proteome</keyword>
<evidence type="ECO:0000256" key="9">
    <source>
        <dbReference type="ARBA" id="ARBA00022741"/>
    </source>
</evidence>
<accession>A0AAV8V1I0</accession>
<dbReference type="GO" id="GO:0000049">
    <property type="term" value="F:tRNA binding"/>
    <property type="evidence" value="ECO:0007669"/>
    <property type="project" value="TreeGrafter"/>
</dbReference>
<dbReference type="GO" id="GO:0061710">
    <property type="term" value="F:L-threonylcarbamoyladenylate synthase"/>
    <property type="evidence" value="ECO:0007669"/>
    <property type="project" value="UniProtKB-EC"/>
</dbReference>
<dbReference type="Gene3D" id="3.40.50.11030">
    <property type="entry name" value="Threonylcarbamoyl-AMP synthase, C-terminal domain"/>
    <property type="match status" value="1"/>
</dbReference>
<keyword evidence="5 13" id="KW-0963">Cytoplasm</keyword>
<reference evidence="16 17" key="1">
    <citation type="journal article" date="2023" name="Nat. Commun.">
        <title>Origin of minicircular mitochondrial genomes in red algae.</title>
        <authorList>
            <person name="Lee Y."/>
            <person name="Cho C.H."/>
            <person name="Lee Y.M."/>
            <person name="Park S.I."/>
            <person name="Yang J.H."/>
            <person name="West J.A."/>
            <person name="Bhattacharya D."/>
            <person name="Yoon H.S."/>
        </authorList>
    </citation>
    <scope>NUCLEOTIDE SEQUENCE [LARGE SCALE GENOMIC DNA]</scope>
    <source>
        <strain evidence="16 17">CCMP1338</strain>
        <tissue evidence="16">Whole cell</tissue>
    </source>
</reference>
<keyword evidence="10 13" id="KW-0067">ATP-binding</keyword>
<dbReference type="GO" id="GO:0006450">
    <property type="term" value="P:regulation of translational fidelity"/>
    <property type="evidence" value="ECO:0007669"/>
    <property type="project" value="TreeGrafter"/>
</dbReference>
<comment type="catalytic activity">
    <reaction evidence="12 13">
        <text>L-threonine + hydrogencarbonate + ATP = L-threonylcarbamoyladenylate + diphosphate + H2O</text>
        <dbReference type="Rhea" id="RHEA:36407"/>
        <dbReference type="ChEBI" id="CHEBI:15377"/>
        <dbReference type="ChEBI" id="CHEBI:17544"/>
        <dbReference type="ChEBI" id="CHEBI:30616"/>
        <dbReference type="ChEBI" id="CHEBI:33019"/>
        <dbReference type="ChEBI" id="CHEBI:57926"/>
        <dbReference type="ChEBI" id="CHEBI:73682"/>
        <dbReference type="EC" id="2.7.7.87"/>
    </reaction>
</comment>
<evidence type="ECO:0000256" key="8">
    <source>
        <dbReference type="ARBA" id="ARBA00022695"/>
    </source>
</evidence>
<feature type="domain" description="YrdC-like" evidence="15">
    <location>
        <begin position="10"/>
        <end position="202"/>
    </location>
</feature>
<keyword evidence="9 13" id="KW-0547">Nucleotide-binding</keyword>
<feature type="binding site" evidence="14">
    <location>
        <position position="240"/>
    </location>
    <ligand>
        <name>ATP</name>
        <dbReference type="ChEBI" id="CHEBI:30616"/>
    </ligand>
</feature>
<dbReference type="EMBL" id="JAMWBK010000001">
    <property type="protein sequence ID" value="KAJ8908689.1"/>
    <property type="molecule type" value="Genomic_DNA"/>
</dbReference>